<dbReference type="SUPFAM" id="SSF102114">
    <property type="entry name" value="Radical SAM enzymes"/>
    <property type="match status" value="1"/>
</dbReference>
<feature type="domain" description="TRAM" evidence="7">
    <location>
        <begin position="78"/>
        <end position="152"/>
    </location>
</feature>
<keyword evidence="1" id="KW-0004">4Fe-4S</keyword>
<comment type="caution">
    <text evidence="9">The sequence shown here is derived from an EMBL/GenBank/DDBJ whole genome shotgun (WGS) entry which is preliminary data.</text>
</comment>
<evidence type="ECO:0000256" key="6">
    <source>
        <dbReference type="ARBA" id="ARBA00023014"/>
    </source>
</evidence>
<dbReference type="PANTHER" id="PTHR43837">
    <property type="entry name" value="RIBOSOMAL PROTEIN S12 METHYLTHIOTRANSFERASE RIMO"/>
    <property type="match status" value="1"/>
</dbReference>
<keyword evidence="6" id="KW-0411">Iron-sulfur</keyword>
<sequence length="190" mass="20929">SFVVGFPGETEADFRELCDFVKAAKLDWMGVFEYSDVDHAESYALGEKVDAESIADRRDRLMALQKRISKKSLQAKYRKVKNETFLALVEGPSKENPMVWEARLEGMAPEIDGKLYLTDIELPGGDVAEAGDAVRVEITKSDAYDLIGRAVEILPRPAERAVANVPFIVPVPAEGKLHRIATGAPLRVLG</sequence>
<keyword evidence="10" id="KW-1185">Reference proteome</keyword>
<keyword evidence="3" id="KW-0949">S-adenosyl-L-methionine</keyword>
<dbReference type="EMBL" id="JACDQQ010002221">
    <property type="protein sequence ID" value="MBA0087860.1"/>
    <property type="molecule type" value="Genomic_DNA"/>
</dbReference>
<dbReference type="Proteomes" id="UP000567293">
    <property type="component" value="Unassembled WGS sequence"/>
</dbReference>
<dbReference type="GO" id="GO:0035599">
    <property type="term" value="F:aspartic acid methylthiotransferase activity"/>
    <property type="evidence" value="ECO:0007669"/>
    <property type="project" value="TreeGrafter"/>
</dbReference>
<keyword evidence="5" id="KW-0408">Iron</keyword>
<dbReference type="InterPro" id="IPR007197">
    <property type="entry name" value="rSAM"/>
</dbReference>
<dbReference type="AlphaFoldDB" id="A0A7V8NUM9"/>
<dbReference type="Pfam" id="PF18693">
    <property type="entry name" value="TRAM_2"/>
    <property type="match status" value="1"/>
</dbReference>
<evidence type="ECO:0000256" key="2">
    <source>
        <dbReference type="ARBA" id="ARBA00022679"/>
    </source>
</evidence>
<reference evidence="9" key="1">
    <citation type="submission" date="2020-06" db="EMBL/GenBank/DDBJ databases">
        <title>Legume-microbial interactions unlock mineral nutrients during tropical forest succession.</title>
        <authorList>
            <person name="Epihov D.Z."/>
        </authorList>
    </citation>
    <scope>NUCLEOTIDE SEQUENCE [LARGE SCALE GENOMIC DNA]</scope>
    <source>
        <strain evidence="9">Pan2503</strain>
    </source>
</reference>
<evidence type="ECO:0000256" key="1">
    <source>
        <dbReference type="ARBA" id="ARBA00022485"/>
    </source>
</evidence>
<keyword evidence="2" id="KW-0808">Transferase</keyword>
<dbReference type="GO" id="GO:0046872">
    <property type="term" value="F:metal ion binding"/>
    <property type="evidence" value="ECO:0007669"/>
    <property type="project" value="UniProtKB-KW"/>
</dbReference>
<keyword evidence="4" id="KW-0479">Metal-binding</keyword>
<evidence type="ECO:0000259" key="8">
    <source>
        <dbReference type="PROSITE" id="PS51918"/>
    </source>
</evidence>
<dbReference type="GO" id="GO:0005829">
    <property type="term" value="C:cytosol"/>
    <property type="evidence" value="ECO:0007669"/>
    <property type="project" value="TreeGrafter"/>
</dbReference>
<evidence type="ECO:0000256" key="3">
    <source>
        <dbReference type="ARBA" id="ARBA00022691"/>
    </source>
</evidence>
<dbReference type="InterPro" id="IPR002792">
    <property type="entry name" value="TRAM_dom"/>
</dbReference>
<evidence type="ECO:0000313" key="9">
    <source>
        <dbReference type="EMBL" id="MBA0087860.1"/>
    </source>
</evidence>
<dbReference type="GO" id="GO:0051539">
    <property type="term" value="F:4 iron, 4 sulfur cluster binding"/>
    <property type="evidence" value="ECO:0007669"/>
    <property type="project" value="UniProtKB-KW"/>
</dbReference>
<proteinExistence type="predicted"/>
<dbReference type="Gene3D" id="2.40.50.140">
    <property type="entry name" value="Nucleic acid-binding proteins"/>
    <property type="match status" value="1"/>
</dbReference>
<accession>A0A7V8NUM9</accession>
<evidence type="ECO:0008006" key="11">
    <source>
        <dbReference type="Google" id="ProtNLM"/>
    </source>
</evidence>
<evidence type="ECO:0000313" key="10">
    <source>
        <dbReference type="Proteomes" id="UP000567293"/>
    </source>
</evidence>
<dbReference type="InterPro" id="IPR012340">
    <property type="entry name" value="NA-bd_OB-fold"/>
</dbReference>
<evidence type="ECO:0000256" key="5">
    <source>
        <dbReference type="ARBA" id="ARBA00023004"/>
    </source>
</evidence>
<dbReference type="PROSITE" id="PS50926">
    <property type="entry name" value="TRAM"/>
    <property type="match status" value="1"/>
</dbReference>
<dbReference type="PROSITE" id="PS51918">
    <property type="entry name" value="RADICAL_SAM"/>
    <property type="match status" value="1"/>
</dbReference>
<organism evidence="9 10">
    <name type="scientific">Candidatus Acidiferrum panamense</name>
    <dbReference type="NCBI Taxonomy" id="2741543"/>
    <lineage>
        <taxon>Bacteria</taxon>
        <taxon>Pseudomonadati</taxon>
        <taxon>Acidobacteriota</taxon>
        <taxon>Terriglobia</taxon>
        <taxon>Candidatus Acidiferrales</taxon>
        <taxon>Candidatus Acidiferrum</taxon>
    </lineage>
</organism>
<dbReference type="Gene3D" id="3.80.30.20">
    <property type="entry name" value="tm_1862 like domain"/>
    <property type="match status" value="1"/>
</dbReference>
<name>A0A7V8NUM9_9BACT</name>
<evidence type="ECO:0000256" key="4">
    <source>
        <dbReference type="ARBA" id="ARBA00022723"/>
    </source>
</evidence>
<feature type="domain" description="Radical SAM core" evidence="8">
    <location>
        <begin position="1"/>
        <end position="71"/>
    </location>
</feature>
<dbReference type="InterPro" id="IPR023404">
    <property type="entry name" value="rSAM_horseshoe"/>
</dbReference>
<gene>
    <name evidence="9" type="ORF">HRJ53_22975</name>
</gene>
<dbReference type="InterPro" id="IPR005840">
    <property type="entry name" value="Ribosomal_uS12_MeSTrfase_RimO"/>
</dbReference>
<protein>
    <recommendedName>
        <fullName evidence="11">30S ribosomal protein S12 methylthiotransferase RimO</fullName>
    </recommendedName>
</protein>
<dbReference type="InterPro" id="IPR058240">
    <property type="entry name" value="rSAM_sf"/>
</dbReference>
<evidence type="ECO:0000259" key="7">
    <source>
        <dbReference type="PROSITE" id="PS50926"/>
    </source>
</evidence>
<feature type="non-terminal residue" evidence="9">
    <location>
        <position position="1"/>
    </location>
</feature>
<dbReference type="PANTHER" id="PTHR43837:SF1">
    <property type="entry name" value="RIBOSOMAL PROTEIN US12 METHYLTHIOTRANSFERASE RIMO"/>
    <property type="match status" value="1"/>
</dbReference>